<proteinExistence type="predicted"/>
<comment type="caution">
    <text evidence="1">The sequence shown here is derived from an EMBL/GenBank/DDBJ whole genome shotgun (WGS) entry which is preliminary data.</text>
</comment>
<accession>A0ABD0V908</accession>
<reference evidence="1 2" key="1">
    <citation type="journal article" date="2024" name="Plant Biotechnol. J.">
        <title>Dendrobium thyrsiflorum genome and its molecular insights into genes involved in important horticultural traits.</title>
        <authorList>
            <person name="Chen B."/>
            <person name="Wang J.Y."/>
            <person name="Zheng P.J."/>
            <person name="Li K.L."/>
            <person name="Liang Y.M."/>
            <person name="Chen X.F."/>
            <person name="Zhang C."/>
            <person name="Zhao X."/>
            <person name="He X."/>
            <person name="Zhang G.Q."/>
            <person name="Liu Z.J."/>
            <person name="Xu Q."/>
        </authorList>
    </citation>
    <scope>NUCLEOTIDE SEQUENCE [LARGE SCALE GENOMIC DNA]</scope>
    <source>
        <strain evidence="1">GZMU011</strain>
    </source>
</reference>
<dbReference type="EMBL" id="JANQDX010000009">
    <property type="protein sequence ID" value="KAL0919042.1"/>
    <property type="molecule type" value="Genomic_DNA"/>
</dbReference>
<dbReference type="AlphaFoldDB" id="A0ABD0V908"/>
<organism evidence="1 2">
    <name type="scientific">Dendrobium thyrsiflorum</name>
    <name type="common">Pinecone-like raceme dendrobium</name>
    <name type="synonym">Orchid</name>
    <dbReference type="NCBI Taxonomy" id="117978"/>
    <lineage>
        <taxon>Eukaryota</taxon>
        <taxon>Viridiplantae</taxon>
        <taxon>Streptophyta</taxon>
        <taxon>Embryophyta</taxon>
        <taxon>Tracheophyta</taxon>
        <taxon>Spermatophyta</taxon>
        <taxon>Magnoliopsida</taxon>
        <taxon>Liliopsida</taxon>
        <taxon>Asparagales</taxon>
        <taxon>Orchidaceae</taxon>
        <taxon>Epidendroideae</taxon>
        <taxon>Malaxideae</taxon>
        <taxon>Dendrobiinae</taxon>
        <taxon>Dendrobium</taxon>
    </lineage>
</organism>
<evidence type="ECO:0000313" key="2">
    <source>
        <dbReference type="Proteomes" id="UP001552299"/>
    </source>
</evidence>
<keyword evidence="2" id="KW-1185">Reference proteome</keyword>
<dbReference type="Proteomes" id="UP001552299">
    <property type="component" value="Unassembled WGS sequence"/>
</dbReference>
<sequence>MAAGPSSVVQSPWGVHPLALGASLKGLFLEENAIADSLAKMECNLSSFTEFFDHFLPREIKGLARLDRFSLPYIHVK</sequence>
<gene>
    <name evidence="1" type="ORF">M5K25_011110</name>
</gene>
<evidence type="ECO:0000313" key="1">
    <source>
        <dbReference type="EMBL" id="KAL0919042.1"/>
    </source>
</evidence>
<protein>
    <recommendedName>
        <fullName evidence="3">Maturase K</fullName>
    </recommendedName>
</protein>
<evidence type="ECO:0008006" key="3">
    <source>
        <dbReference type="Google" id="ProtNLM"/>
    </source>
</evidence>
<name>A0ABD0V908_DENTH</name>